<name>A0A409X568_PSICY</name>
<protein>
    <submittedName>
        <fullName evidence="2">Uncharacterized protein</fullName>
    </submittedName>
</protein>
<dbReference type="OrthoDB" id="3050809at2759"/>
<evidence type="ECO:0000256" key="1">
    <source>
        <dbReference type="SAM" id="MobiDB-lite"/>
    </source>
</evidence>
<dbReference type="STRING" id="93625.A0A409X568"/>
<reference evidence="2 3" key="1">
    <citation type="journal article" date="2018" name="Evol. Lett.">
        <title>Horizontal gene cluster transfer increased hallucinogenic mushroom diversity.</title>
        <authorList>
            <person name="Reynolds H.T."/>
            <person name="Vijayakumar V."/>
            <person name="Gluck-Thaler E."/>
            <person name="Korotkin H.B."/>
            <person name="Matheny P.B."/>
            <person name="Slot J.C."/>
        </authorList>
    </citation>
    <scope>NUCLEOTIDE SEQUENCE [LARGE SCALE GENOMIC DNA]</scope>
    <source>
        <strain evidence="2 3">2631</strain>
    </source>
</reference>
<dbReference type="InParanoid" id="A0A409X568"/>
<feature type="compositionally biased region" description="Basic residues" evidence="1">
    <location>
        <begin position="356"/>
        <end position="370"/>
    </location>
</feature>
<feature type="compositionally biased region" description="Polar residues" evidence="1">
    <location>
        <begin position="395"/>
        <end position="405"/>
    </location>
</feature>
<sequence length="405" mass="46180">MPQTSILLPPTRIRHTVAKAAPLTDAQRKERAEHNSLRQADIDNAVEHWKQSTMNTVSELARQFNKKERYFLDLFFQGGAKLIHKHQKVNTHNAFLHAKANELRENGEVPTLIKLHSEEYKAEYDELTLAEREELVTRHTESISDAHRQRPTAKACVQDVCSTFRTIEQLLKGLKVCVGVEAFFCIVRNTPDYHMEPEWYFTSQALMDYMKVAVPIHKGWDLAHVGAKLEAFAIAGCDPINLYRTSKQKADEMKRQIREKITRMLSNITGNSNATMHYIGYEDKIVQRYGVELVGWTYENFVNPSELSTLLPGLKKLLDAINDGTCKFVKLSPLELKARRQDHQKAIDDGSAPASKTRKPRKDRGTKRKKGDVEEDKENVKKDGCVQPVPKKSRVSVNSDSEAEV</sequence>
<dbReference type="EMBL" id="NHYD01002620">
    <property type="protein sequence ID" value="PPQ85844.1"/>
    <property type="molecule type" value="Genomic_DNA"/>
</dbReference>
<keyword evidence="3" id="KW-1185">Reference proteome</keyword>
<dbReference type="AlphaFoldDB" id="A0A409X568"/>
<dbReference type="Proteomes" id="UP000283269">
    <property type="component" value="Unassembled WGS sequence"/>
</dbReference>
<gene>
    <name evidence="2" type="ORF">CVT25_003475</name>
</gene>
<evidence type="ECO:0000313" key="2">
    <source>
        <dbReference type="EMBL" id="PPQ85844.1"/>
    </source>
</evidence>
<organism evidence="2 3">
    <name type="scientific">Psilocybe cyanescens</name>
    <dbReference type="NCBI Taxonomy" id="93625"/>
    <lineage>
        <taxon>Eukaryota</taxon>
        <taxon>Fungi</taxon>
        <taxon>Dikarya</taxon>
        <taxon>Basidiomycota</taxon>
        <taxon>Agaricomycotina</taxon>
        <taxon>Agaricomycetes</taxon>
        <taxon>Agaricomycetidae</taxon>
        <taxon>Agaricales</taxon>
        <taxon>Agaricineae</taxon>
        <taxon>Strophariaceae</taxon>
        <taxon>Psilocybe</taxon>
    </lineage>
</organism>
<feature type="region of interest" description="Disordered" evidence="1">
    <location>
        <begin position="340"/>
        <end position="405"/>
    </location>
</feature>
<evidence type="ECO:0000313" key="3">
    <source>
        <dbReference type="Proteomes" id="UP000283269"/>
    </source>
</evidence>
<comment type="caution">
    <text evidence="2">The sequence shown here is derived from an EMBL/GenBank/DDBJ whole genome shotgun (WGS) entry which is preliminary data.</text>
</comment>
<accession>A0A409X568</accession>
<proteinExistence type="predicted"/>